<evidence type="ECO:0000256" key="2">
    <source>
        <dbReference type="SAM" id="MobiDB-lite"/>
    </source>
</evidence>
<dbReference type="Proteomes" id="UP000494256">
    <property type="component" value="Unassembled WGS sequence"/>
</dbReference>
<feature type="region of interest" description="Disordered" evidence="2">
    <location>
        <begin position="141"/>
        <end position="166"/>
    </location>
</feature>
<dbReference type="EMBL" id="CADEBD010000324">
    <property type="protein sequence ID" value="CAB3245098.1"/>
    <property type="molecule type" value="Genomic_DNA"/>
</dbReference>
<gene>
    <name evidence="3" type="ORF">APLA_LOCUS10941</name>
</gene>
<sequence>MDISAATNSSEKIADVIKNISRVNNVLQELIQNYEHLQNIYKSKEIFEVTEGILFREKNVSNTKRNSFAVTTMILSDEERTSEEPSEETKEVNAETIPRITVNMDLTTIERVSSSKKGRAQVIFINTRQKILDMKENQTQVRNATKKTRFSIQKSGPEGGETNKPKYLLPYTDEDINNFTMTPTTLLSTKRIRNEYRPSTGTSKNMFDKLELNNARTTTMTTGTMKEKIKNSQGMMFILGDQIYSNLSKVTNNVQFYHISDRTLVAPNKKSNKTDIMLMMESESASDEGEEDKSSKGSSDEGKLLAKDIARTSILRKEYGDACLKLVVRKCYKACKSALKAVCRHAHCKADFKVVYNKKYKESCDTLFADVALRTADQINENSHGYLTTVCQPPQPNTPKLAQKTEPTTNTTAYERNLHILRVRYEKACIKTSREKCKDACTFSYTKACENNKCKKKKLDNFSKECSRQCKIAFKFEGKKKSSSSSSSSDSDADSDDDDDDDK</sequence>
<dbReference type="AlphaFoldDB" id="A0A8S1AJZ3"/>
<feature type="coiled-coil region" evidence="1">
    <location>
        <begin position="13"/>
        <end position="40"/>
    </location>
</feature>
<feature type="region of interest" description="Disordered" evidence="2">
    <location>
        <begin position="282"/>
        <end position="302"/>
    </location>
</feature>
<feature type="compositionally biased region" description="Basic and acidic residues" evidence="2">
    <location>
        <begin position="292"/>
        <end position="302"/>
    </location>
</feature>
<feature type="compositionally biased region" description="Acidic residues" evidence="2">
    <location>
        <begin position="491"/>
        <end position="503"/>
    </location>
</feature>
<evidence type="ECO:0000313" key="3">
    <source>
        <dbReference type="EMBL" id="CAB3245098.1"/>
    </source>
</evidence>
<proteinExistence type="predicted"/>
<dbReference type="OrthoDB" id="7726766at2759"/>
<evidence type="ECO:0000256" key="1">
    <source>
        <dbReference type="SAM" id="Coils"/>
    </source>
</evidence>
<organism evidence="3 4">
    <name type="scientific">Arctia plantaginis</name>
    <name type="common">Wood tiger moth</name>
    <name type="synonym">Phalaena plantaginis</name>
    <dbReference type="NCBI Taxonomy" id="874455"/>
    <lineage>
        <taxon>Eukaryota</taxon>
        <taxon>Metazoa</taxon>
        <taxon>Ecdysozoa</taxon>
        <taxon>Arthropoda</taxon>
        <taxon>Hexapoda</taxon>
        <taxon>Insecta</taxon>
        <taxon>Pterygota</taxon>
        <taxon>Neoptera</taxon>
        <taxon>Endopterygota</taxon>
        <taxon>Lepidoptera</taxon>
        <taxon>Glossata</taxon>
        <taxon>Ditrysia</taxon>
        <taxon>Noctuoidea</taxon>
        <taxon>Erebidae</taxon>
        <taxon>Arctiinae</taxon>
        <taxon>Arctia</taxon>
    </lineage>
</organism>
<evidence type="ECO:0000313" key="4">
    <source>
        <dbReference type="Proteomes" id="UP000494256"/>
    </source>
</evidence>
<name>A0A8S1AJZ3_ARCPL</name>
<feature type="region of interest" description="Disordered" evidence="2">
    <location>
        <begin position="477"/>
        <end position="503"/>
    </location>
</feature>
<reference evidence="3 4" key="1">
    <citation type="submission" date="2020-04" db="EMBL/GenBank/DDBJ databases">
        <authorList>
            <person name="Wallbank WR R."/>
            <person name="Pardo Diaz C."/>
            <person name="Kozak K."/>
            <person name="Martin S."/>
            <person name="Jiggins C."/>
            <person name="Moest M."/>
            <person name="Warren A I."/>
            <person name="Byers J.R.P. K."/>
            <person name="Montejo-Kovacevich G."/>
            <person name="Yen C E."/>
        </authorList>
    </citation>
    <scope>NUCLEOTIDE SEQUENCE [LARGE SCALE GENOMIC DNA]</scope>
</reference>
<protein>
    <submittedName>
        <fullName evidence="3">Uncharacterized protein</fullName>
    </submittedName>
</protein>
<keyword evidence="1" id="KW-0175">Coiled coil</keyword>
<comment type="caution">
    <text evidence="3">The sequence shown here is derived from an EMBL/GenBank/DDBJ whole genome shotgun (WGS) entry which is preliminary data.</text>
</comment>
<accession>A0A8S1AJZ3</accession>